<dbReference type="InterPro" id="IPR036187">
    <property type="entry name" value="DNA_mismatch_repair_MutS_sf"/>
</dbReference>
<dbReference type="InterPro" id="IPR045076">
    <property type="entry name" value="MutS"/>
</dbReference>
<dbReference type="SMART" id="SM00533">
    <property type="entry name" value="MUTSd"/>
    <property type="match status" value="1"/>
</dbReference>
<dbReference type="Gene3D" id="1.10.1420.10">
    <property type="match status" value="2"/>
</dbReference>
<feature type="domain" description="DNA mismatch repair proteins mutS family" evidence="6">
    <location>
        <begin position="621"/>
        <end position="637"/>
    </location>
</feature>
<dbReference type="InterPro" id="IPR011184">
    <property type="entry name" value="DNA_mismatch_repair_Msh2"/>
</dbReference>
<dbReference type="EMBL" id="GL377615">
    <property type="protein sequence ID" value="EFJ17259.1"/>
    <property type="molecule type" value="Genomic_DNA"/>
</dbReference>
<dbReference type="InterPro" id="IPR027417">
    <property type="entry name" value="P-loop_NTPase"/>
</dbReference>
<evidence type="ECO:0000259" key="6">
    <source>
        <dbReference type="PROSITE" id="PS00486"/>
    </source>
</evidence>
<proteinExistence type="inferred from homology"/>
<dbReference type="InterPro" id="IPR036678">
    <property type="entry name" value="MutS_con_dom_sf"/>
</dbReference>
<name>D8SEA9_SELML</name>
<organism evidence="8">
    <name type="scientific">Selaginella moellendorffii</name>
    <name type="common">Spikemoss</name>
    <dbReference type="NCBI Taxonomy" id="88036"/>
    <lineage>
        <taxon>Eukaryota</taxon>
        <taxon>Viridiplantae</taxon>
        <taxon>Streptophyta</taxon>
        <taxon>Embryophyta</taxon>
        <taxon>Tracheophyta</taxon>
        <taxon>Lycopodiopsida</taxon>
        <taxon>Selaginellales</taxon>
        <taxon>Selaginellaceae</taxon>
        <taxon>Selaginella</taxon>
    </lineage>
</organism>
<evidence type="ECO:0000256" key="5">
    <source>
        <dbReference type="ARBA" id="ARBA00023254"/>
    </source>
</evidence>
<dbReference type="SMART" id="SM00534">
    <property type="entry name" value="MUTSac"/>
    <property type="match status" value="1"/>
</dbReference>
<dbReference type="SUPFAM" id="SSF52540">
    <property type="entry name" value="P-loop containing nucleoside triphosphate hydrolases"/>
    <property type="match status" value="1"/>
</dbReference>
<dbReference type="STRING" id="88036.D8SEA9"/>
<dbReference type="InParanoid" id="D8SEA9"/>
<keyword evidence="8" id="KW-1185">Reference proteome</keyword>
<evidence type="ECO:0000313" key="8">
    <source>
        <dbReference type="Proteomes" id="UP000001514"/>
    </source>
</evidence>
<dbReference type="SUPFAM" id="SSF53150">
    <property type="entry name" value="DNA repair protein MutS, domain II"/>
    <property type="match status" value="1"/>
</dbReference>
<evidence type="ECO:0000256" key="4">
    <source>
        <dbReference type="ARBA" id="ARBA00023125"/>
    </source>
</evidence>
<dbReference type="Pfam" id="PF05190">
    <property type="entry name" value="MutS_IV"/>
    <property type="match status" value="1"/>
</dbReference>
<dbReference type="GO" id="GO:0140664">
    <property type="term" value="F:ATP-dependent DNA damage sensor activity"/>
    <property type="evidence" value="ECO:0007669"/>
    <property type="project" value="InterPro"/>
</dbReference>
<evidence type="ECO:0000313" key="7">
    <source>
        <dbReference type="EMBL" id="EFJ17259.1"/>
    </source>
</evidence>
<keyword evidence="2" id="KW-0547">Nucleotide-binding</keyword>
<dbReference type="PANTHER" id="PTHR11361:SF21">
    <property type="entry name" value="MUTS PROTEIN HOMOLOG 4"/>
    <property type="match status" value="1"/>
</dbReference>
<dbReference type="Pfam" id="PF00488">
    <property type="entry name" value="MutS_V"/>
    <property type="match status" value="1"/>
</dbReference>
<dbReference type="OMA" id="KMTMLYK"/>
<dbReference type="GO" id="GO:0003690">
    <property type="term" value="F:double-stranded DNA binding"/>
    <property type="evidence" value="ECO:0000318"/>
    <property type="project" value="GO_Central"/>
</dbReference>
<dbReference type="Gene3D" id="3.40.50.300">
    <property type="entry name" value="P-loop containing nucleotide triphosphate hydrolases"/>
    <property type="match status" value="1"/>
</dbReference>
<reference evidence="7 8" key="1">
    <citation type="journal article" date="2011" name="Science">
        <title>The Selaginella genome identifies genetic changes associated with the evolution of vascular plants.</title>
        <authorList>
            <person name="Banks J.A."/>
            <person name="Nishiyama T."/>
            <person name="Hasebe M."/>
            <person name="Bowman J.L."/>
            <person name="Gribskov M."/>
            <person name="dePamphilis C."/>
            <person name="Albert V.A."/>
            <person name="Aono N."/>
            <person name="Aoyama T."/>
            <person name="Ambrose B.A."/>
            <person name="Ashton N.W."/>
            <person name="Axtell M.J."/>
            <person name="Barker E."/>
            <person name="Barker M.S."/>
            <person name="Bennetzen J.L."/>
            <person name="Bonawitz N.D."/>
            <person name="Chapple C."/>
            <person name="Cheng C."/>
            <person name="Correa L.G."/>
            <person name="Dacre M."/>
            <person name="DeBarry J."/>
            <person name="Dreyer I."/>
            <person name="Elias M."/>
            <person name="Engstrom E.M."/>
            <person name="Estelle M."/>
            <person name="Feng L."/>
            <person name="Finet C."/>
            <person name="Floyd S.K."/>
            <person name="Frommer W.B."/>
            <person name="Fujita T."/>
            <person name="Gramzow L."/>
            <person name="Gutensohn M."/>
            <person name="Harholt J."/>
            <person name="Hattori M."/>
            <person name="Heyl A."/>
            <person name="Hirai T."/>
            <person name="Hiwatashi Y."/>
            <person name="Ishikawa M."/>
            <person name="Iwata M."/>
            <person name="Karol K.G."/>
            <person name="Koehler B."/>
            <person name="Kolukisaoglu U."/>
            <person name="Kubo M."/>
            <person name="Kurata T."/>
            <person name="Lalonde S."/>
            <person name="Li K."/>
            <person name="Li Y."/>
            <person name="Litt A."/>
            <person name="Lyons E."/>
            <person name="Manning G."/>
            <person name="Maruyama T."/>
            <person name="Michael T.P."/>
            <person name="Mikami K."/>
            <person name="Miyazaki S."/>
            <person name="Morinaga S."/>
            <person name="Murata T."/>
            <person name="Mueller-Roeber B."/>
            <person name="Nelson D.R."/>
            <person name="Obara M."/>
            <person name="Oguri Y."/>
            <person name="Olmstead R.G."/>
            <person name="Onodera N."/>
            <person name="Petersen B.L."/>
            <person name="Pils B."/>
            <person name="Prigge M."/>
            <person name="Rensing S.A."/>
            <person name="Riano-Pachon D.M."/>
            <person name="Roberts A.W."/>
            <person name="Sato Y."/>
            <person name="Scheller H.V."/>
            <person name="Schulz B."/>
            <person name="Schulz C."/>
            <person name="Shakirov E.V."/>
            <person name="Shibagaki N."/>
            <person name="Shinohara N."/>
            <person name="Shippen D.E."/>
            <person name="Soerensen I."/>
            <person name="Sotooka R."/>
            <person name="Sugimoto N."/>
            <person name="Sugita M."/>
            <person name="Sumikawa N."/>
            <person name="Tanurdzic M."/>
            <person name="Theissen G."/>
            <person name="Ulvskov P."/>
            <person name="Wakazuki S."/>
            <person name="Weng J.K."/>
            <person name="Willats W.W."/>
            <person name="Wipf D."/>
            <person name="Wolf P.G."/>
            <person name="Yang L."/>
            <person name="Zimmer A.D."/>
            <person name="Zhu Q."/>
            <person name="Mitros T."/>
            <person name="Hellsten U."/>
            <person name="Loque D."/>
            <person name="Otillar R."/>
            <person name="Salamov A."/>
            <person name="Schmutz J."/>
            <person name="Shapiro H."/>
            <person name="Lindquist E."/>
            <person name="Lucas S."/>
            <person name="Rokhsar D."/>
            <person name="Grigoriev I.V."/>
        </authorList>
    </citation>
    <scope>NUCLEOTIDE SEQUENCE [LARGE SCALE GENOMIC DNA]</scope>
</reference>
<dbReference type="SUPFAM" id="SSF48334">
    <property type="entry name" value="DNA repair protein MutS, domain III"/>
    <property type="match status" value="1"/>
</dbReference>
<comment type="similarity">
    <text evidence="1">Belongs to the DNA mismatch repair MutS family.</text>
</comment>
<keyword evidence="4" id="KW-0238">DNA-binding</keyword>
<dbReference type="PROSITE" id="PS00486">
    <property type="entry name" value="DNA_MISMATCH_REPAIR_2"/>
    <property type="match status" value="1"/>
</dbReference>
<dbReference type="Pfam" id="PF05192">
    <property type="entry name" value="MutS_III"/>
    <property type="match status" value="1"/>
</dbReference>
<dbReference type="PIRSF" id="PIRSF005813">
    <property type="entry name" value="MSH2"/>
    <property type="match status" value="1"/>
</dbReference>
<dbReference type="GO" id="GO:0006298">
    <property type="term" value="P:mismatch repair"/>
    <property type="evidence" value="ECO:0007669"/>
    <property type="project" value="InterPro"/>
</dbReference>
<evidence type="ECO:0000256" key="3">
    <source>
        <dbReference type="ARBA" id="ARBA00022840"/>
    </source>
</evidence>
<dbReference type="AlphaFoldDB" id="D8SEA9"/>
<dbReference type="eggNOG" id="KOG0220">
    <property type="taxonomic scope" value="Eukaryota"/>
</dbReference>
<dbReference type="Gene3D" id="3.30.420.110">
    <property type="entry name" value="MutS, connector domain"/>
    <property type="match status" value="1"/>
</dbReference>
<dbReference type="PANTHER" id="PTHR11361">
    <property type="entry name" value="DNA MISMATCH REPAIR PROTEIN MUTS FAMILY MEMBER"/>
    <property type="match status" value="1"/>
</dbReference>
<protein>
    <recommendedName>
        <fullName evidence="6">DNA mismatch repair proteins mutS family domain-containing protein</fullName>
    </recommendedName>
</protein>
<sequence>MDEQAARSSGFVVGVIENRAKEVGLAAFDLRTASLHLSQYIETSRSFQNTMTMLHFYNPSELILPATSPAFSSGSVALKAFCSRSDARKVELSRKWFDDTKGLLLIQSLALKDSNLCMSQGYSKQYYLCLGAAAAVVKWIESEKGVLLTNNSLRITFKGSADHMSIDITSVQSLQVIESSALAPINKLKKCGSLFGILSKTKSTGGARLLRANLLQPLRDMDTINTRLDCMDELTSKENLFFGLNQVLQRFPKDLDRVISHFCFKPKKLGEGSSRSQSVVASVILLKEAMELLPALLQVLQDAESTFFQRVKQTVCMRQCFSFIKQRIQETISEDVFNARMPFVARTQQCFAVKPGIDGFLDVARKIFCDTSEAIHCLAKSYRENFQLPSLKLLYNKSKGFSISIPVAEFEQAGLPKTFIQVVKHAKYVHCSTIELISLNTRNKKAADDCYARTEHCLEALTQDIREHVPSLMLLSESLSLIDMITAFASMVSLKPAGSYVRPEFTEDGPIAIETGRHPILESLPSGDFVANNTFLSEASNMVIVTGPNMSGKSTYLHQVALITILAHIGCYVPAQFASFRVVDRLFTRIGEADDMEMNSSTFMREMREAAYFVQNVTPRSLILIDELGRSTSSYDGLALAWSFSEYLLSLKAYVIFATHMQKLGELSTIYPNVKVSFFAVNINNNRLNFEFTLREGCTSIAHYGLLLSNVVGLPPSVIQGARRVIDALESRESKALETYRLSSTGRSLQKDYHVAQRLLTLKQAKMEPDVLRGYLAKLQQSCLE</sequence>
<gene>
    <name evidence="7" type="ORF">SELMODRAFT_115028</name>
</gene>
<dbReference type="HOGENOM" id="CLU_002472_1_3_1"/>
<dbReference type="GO" id="GO:0005634">
    <property type="term" value="C:nucleus"/>
    <property type="evidence" value="ECO:0000318"/>
    <property type="project" value="GO_Central"/>
</dbReference>
<dbReference type="InterPro" id="IPR007861">
    <property type="entry name" value="DNA_mismatch_repair_MutS_clamp"/>
</dbReference>
<dbReference type="GO" id="GO:0007131">
    <property type="term" value="P:reciprocal meiotic recombination"/>
    <property type="evidence" value="ECO:0000318"/>
    <property type="project" value="GO_Central"/>
</dbReference>
<keyword evidence="3" id="KW-0067">ATP-binding</keyword>
<accession>D8SEA9</accession>
<dbReference type="FunFam" id="3.40.50.300:FF:000870">
    <property type="entry name" value="MutS protein homolog 4"/>
    <property type="match status" value="1"/>
</dbReference>
<dbReference type="FunCoup" id="D8SEA9">
    <property type="interactions" value="1027"/>
</dbReference>
<evidence type="ECO:0000256" key="1">
    <source>
        <dbReference type="ARBA" id="ARBA00006271"/>
    </source>
</evidence>
<dbReference type="Gramene" id="EFJ17259">
    <property type="protein sequence ID" value="EFJ17259"/>
    <property type="gene ID" value="SELMODRAFT_115028"/>
</dbReference>
<dbReference type="GO" id="GO:0005524">
    <property type="term" value="F:ATP binding"/>
    <property type="evidence" value="ECO:0007669"/>
    <property type="project" value="UniProtKB-KW"/>
</dbReference>
<dbReference type="Proteomes" id="UP000001514">
    <property type="component" value="Unassembled WGS sequence"/>
</dbReference>
<evidence type="ECO:0000256" key="2">
    <source>
        <dbReference type="ARBA" id="ARBA00022741"/>
    </source>
</evidence>
<dbReference type="KEGG" id="smo:SELMODRAFT_115028"/>
<keyword evidence="5" id="KW-0469">Meiosis</keyword>
<dbReference type="InterPro" id="IPR000432">
    <property type="entry name" value="DNA_mismatch_repair_MutS_C"/>
</dbReference>
<dbReference type="GO" id="GO:0030983">
    <property type="term" value="F:mismatched DNA binding"/>
    <property type="evidence" value="ECO:0007669"/>
    <property type="project" value="InterPro"/>
</dbReference>
<dbReference type="InterPro" id="IPR007696">
    <property type="entry name" value="DNA_mismatch_repair_MutS_core"/>
</dbReference>